<dbReference type="EMBL" id="CAJVPY010066384">
    <property type="protein sequence ID" value="CAG8825375.1"/>
    <property type="molecule type" value="Genomic_DNA"/>
</dbReference>
<dbReference type="OrthoDB" id="2317390at2759"/>
<keyword evidence="2" id="KW-1185">Reference proteome</keyword>
<evidence type="ECO:0000313" key="1">
    <source>
        <dbReference type="EMBL" id="CAG8825375.1"/>
    </source>
</evidence>
<dbReference type="Proteomes" id="UP000789405">
    <property type="component" value="Unassembled WGS sequence"/>
</dbReference>
<accession>A0A9N9PJ61</accession>
<feature type="non-terminal residue" evidence="1">
    <location>
        <position position="1"/>
    </location>
</feature>
<gene>
    <name evidence="1" type="ORF">DERYTH_LOCUS27890</name>
</gene>
<dbReference type="AlphaFoldDB" id="A0A9N9PJ61"/>
<evidence type="ECO:0000313" key="2">
    <source>
        <dbReference type="Proteomes" id="UP000789405"/>
    </source>
</evidence>
<organism evidence="1 2">
    <name type="scientific">Dentiscutata erythropus</name>
    <dbReference type="NCBI Taxonomy" id="1348616"/>
    <lineage>
        <taxon>Eukaryota</taxon>
        <taxon>Fungi</taxon>
        <taxon>Fungi incertae sedis</taxon>
        <taxon>Mucoromycota</taxon>
        <taxon>Glomeromycotina</taxon>
        <taxon>Glomeromycetes</taxon>
        <taxon>Diversisporales</taxon>
        <taxon>Gigasporaceae</taxon>
        <taxon>Dentiscutata</taxon>
    </lineage>
</organism>
<comment type="caution">
    <text evidence="1">The sequence shown here is derived from an EMBL/GenBank/DDBJ whole genome shotgun (WGS) entry which is preliminary data.</text>
</comment>
<reference evidence="1" key="1">
    <citation type="submission" date="2021-06" db="EMBL/GenBank/DDBJ databases">
        <authorList>
            <person name="Kallberg Y."/>
            <person name="Tangrot J."/>
            <person name="Rosling A."/>
        </authorList>
    </citation>
    <scope>NUCLEOTIDE SEQUENCE</scope>
    <source>
        <strain evidence="1">MA453B</strain>
    </source>
</reference>
<sequence>DGTTQIITDPIQIKDKVKEHLYQWTKGTQIDTSIKNTCWENRYKPIPSINKEIYDPLIEEVGKDEILRTIKLMNNNKAPGPSLIPYEIFKHLDENGLEMIGKLFNNIIKTGQ</sequence>
<proteinExistence type="predicted"/>
<name>A0A9N9PJ61_9GLOM</name>
<feature type="non-terminal residue" evidence="1">
    <location>
        <position position="112"/>
    </location>
</feature>
<protein>
    <submittedName>
        <fullName evidence="1">19984_t:CDS:1</fullName>
    </submittedName>
</protein>